<dbReference type="GO" id="GO:0015774">
    <property type="term" value="P:polysaccharide transport"/>
    <property type="evidence" value="ECO:0007669"/>
    <property type="project" value="InterPro"/>
</dbReference>
<gene>
    <name evidence="1" type="ORF">D3874_22865</name>
</gene>
<proteinExistence type="predicted"/>
<organism evidence="1 2">
    <name type="scientific">Oleomonas cavernae</name>
    <dbReference type="NCBI Taxonomy" id="2320859"/>
    <lineage>
        <taxon>Bacteria</taxon>
        <taxon>Pseudomonadati</taxon>
        <taxon>Pseudomonadota</taxon>
        <taxon>Alphaproteobacteria</taxon>
        <taxon>Acetobacterales</taxon>
        <taxon>Acetobacteraceae</taxon>
        <taxon>Oleomonas</taxon>
    </lineage>
</organism>
<dbReference type="Pfam" id="PF05159">
    <property type="entry name" value="Capsule_synth"/>
    <property type="match status" value="3"/>
</dbReference>
<dbReference type="EMBL" id="QYUK01000011">
    <property type="protein sequence ID" value="RJF89461.1"/>
    <property type="molecule type" value="Genomic_DNA"/>
</dbReference>
<dbReference type="AlphaFoldDB" id="A0A418WHD6"/>
<dbReference type="InterPro" id="IPR007833">
    <property type="entry name" value="Capsule_polysaccharide_synth"/>
</dbReference>
<dbReference type="GO" id="GO:0000271">
    <property type="term" value="P:polysaccharide biosynthetic process"/>
    <property type="evidence" value="ECO:0007669"/>
    <property type="project" value="InterPro"/>
</dbReference>
<evidence type="ECO:0000313" key="1">
    <source>
        <dbReference type="EMBL" id="RJF89461.1"/>
    </source>
</evidence>
<dbReference type="Proteomes" id="UP000284605">
    <property type="component" value="Unassembled WGS sequence"/>
</dbReference>
<dbReference type="OrthoDB" id="543755at2"/>
<name>A0A418WHD6_9PROT</name>
<evidence type="ECO:0000313" key="2">
    <source>
        <dbReference type="Proteomes" id="UP000284605"/>
    </source>
</evidence>
<comment type="caution">
    <text evidence="1">The sequence shown here is derived from an EMBL/GenBank/DDBJ whole genome shotgun (WGS) entry which is preliminary data.</text>
</comment>
<dbReference type="RefSeq" id="WP_119781365.1">
    <property type="nucleotide sequence ID" value="NZ_QYUK01000011.1"/>
</dbReference>
<reference evidence="1 2" key="1">
    <citation type="submission" date="2018-09" db="EMBL/GenBank/DDBJ databases">
        <authorList>
            <person name="Zhu H."/>
        </authorList>
    </citation>
    <scope>NUCLEOTIDE SEQUENCE [LARGE SCALE GENOMIC DNA]</scope>
    <source>
        <strain evidence="1 2">K1W22B-8</strain>
    </source>
</reference>
<keyword evidence="2" id="KW-1185">Reference proteome</keyword>
<protein>
    <submittedName>
        <fullName evidence="1">Capsular polysaccharide biosynthesis protein</fullName>
    </submittedName>
</protein>
<dbReference type="CDD" id="cd16440">
    <property type="entry name" value="beta_Kdo_transferase_KpsC_1"/>
    <property type="match status" value="1"/>
</dbReference>
<sequence>MPAWCLGPLVDLDRRPRAPVAAIAGWGYRPPAQRAMTEAVRRGVPYLSLEDGFLRSAGQVGIKADPPLSLVIDPVGVYYDASKPSTVELAIARAAAGHPRLDEALQLIRLMDEANLGKYNLARDWGGDLSLLRRPGFGVGVVGLGAQRPLVLVVDQSEGDASIAAGGADAATFERMLDAAISENPDAEVVVRIHPDVVAGLRRGHLIEAARRRHLRIFDQPASFSSLARHARRVYVATSQAGLEALIVGTPTTCFGTPFYAGWGLTDDRRPCPRRVARPSLGALVAAAYLDCCSYVDPRNGQACSALDLARLIAAQRVRDDRFVGQTQVVGVPRARRAMVAATLGSRHGRLNFACSVRSALARQRKLGGRIAVWSRVEPAGLASSAAIQGSEIWRLDEAPGLAGTLLGGLVGRGALVADPIGIHYTSLAPSGFEALLERGQIPDPLVSQAAAVRRLFAKWWQARHGVGRDSAGPRRVVVLGQRADSPTVVESSPMLTGDEALLAAVRAQHPTAQILYRPDPEGGGAALRPGEQVIHSFDPLLLGGPVDEVHTISADAGFDALLAGLTVVTYGIPFYAGWGLTQDRVNVAWRFRRPSLDELTAVALFLYPTHVEPRTGLPLDPMAVAAMAVRSIADLIQEPVAPEAAVVHHLATLGGMNVESVVAQDKALRRQPGLVRRDVQRG</sequence>
<accession>A0A418WHD6</accession>